<evidence type="ECO:0000256" key="1">
    <source>
        <dbReference type="SAM" id="MobiDB-lite"/>
    </source>
</evidence>
<evidence type="ECO:0000313" key="2">
    <source>
        <dbReference type="EMBL" id="KAH3877291.1"/>
    </source>
</evidence>
<name>A0A9D4RQ50_DREPO</name>
<reference evidence="2" key="1">
    <citation type="journal article" date="2019" name="bioRxiv">
        <title>The Genome of the Zebra Mussel, Dreissena polymorpha: A Resource for Invasive Species Research.</title>
        <authorList>
            <person name="McCartney M.A."/>
            <person name="Auch B."/>
            <person name="Kono T."/>
            <person name="Mallez S."/>
            <person name="Zhang Y."/>
            <person name="Obille A."/>
            <person name="Becker A."/>
            <person name="Abrahante J.E."/>
            <person name="Garbe J."/>
            <person name="Badalamenti J.P."/>
            <person name="Herman A."/>
            <person name="Mangelson H."/>
            <person name="Liachko I."/>
            <person name="Sullivan S."/>
            <person name="Sone E.D."/>
            <person name="Koren S."/>
            <person name="Silverstein K.A.T."/>
            <person name="Beckman K.B."/>
            <person name="Gohl D.M."/>
        </authorList>
    </citation>
    <scope>NUCLEOTIDE SEQUENCE</scope>
    <source>
        <strain evidence="2">Duluth1</strain>
        <tissue evidence="2">Whole animal</tissue>
    </source>
</reference>
<feature type="region of interest" description="Disordered" evidence="1">
    <location>
        <begin position="95"/>
        <end position="117"/>
    </location>
</feature>
<dbReference type="EMBL" id="JAIWYP010000001">
    <property type="protein sequence ID" value="KAH3877291.1"/>
    <property type="molecule type" value="Genomic_DNA"/>
</dbReference>
<evidence type="ECO:0000313" key="3">
    <source>
        <dbReference type="Proteomes" id="UP000828390"/>
    </source>
</evidence>
<organism evidence="2 3">
    <name type="scientific">Dreissena polymorpha</name>
    <name type="common">Zebra mussel</name>
    <name type="synonym">Mytilus polymorpha</name>
    <dbReference type="NCBI Taxonomy" id="45954"/>
    <lineage>
        <taxon>Eukaryota</taxon>
        <taxon>Metazoa</taxon>
        <taxon>Spiralia</taxon>
        <taxon>Lophotrochozoa</taxon>
        <taxon>Mollusca</taxon>
        <taxon>Bivalvia</taxon>
        <taxon>Autobranchia</taxon>
        <taxon>Heteroconchia</taxon>
        <taxon>Euheterodonta</taxon>
        <taxon>Imparidentia</taxon>
        <taxon>Neoheterodontei</taxon>
        <taxon>Myida</taxon>
        <taxon>Dreissenoidea</taxon>
        <taxon>Dreissenidae</taxon>
        <taxon>Dreissena</taxon>
    </lineage>
</organism>
<accession>A0A9D4RQ50</accession>
<dbReference type="AlphaFoldDB" id="A0A9D4RQ50"/>
<gene>
    <name evidence="2" type="ORF">DPMN_001154</name>
</gene>
<comment type="caution">
    <text evidence="2">The sequence shown here is derived from an EMBL/GenBank/DDBJ whole genome shotgun (WGS) entry which is preliminary data.</text>
</comment>
<sequence length="117" mass="13364">MASIVLRSTLFEGNARLLSSSAALHRSSWEYLPYTQANPPGQDTKSQTYARANTHRHRLTLIFLEILSSGHLSSWQYLHQGTRLFTSMDRVARAYGHPSRHPRPSDWLHIMQHGPVT</sequence>
<proteinExistence type="predicted"/>
<protein>
    <submittedName>
        <fullName evidence="2">Uncharacterized protein</fullName>
    </submittedName>
</protein>
<keyword evidence="3" id="KW-1185">Reference proteome</keyword>
<dbReference type="Proteomes" id="UP000828390">
    <property type="component" value="Unassembled WGS sequence"/>
</dbReference>
<reference evidence="2" key="2">
    <citation type="submission" date="2020-11" db="EMBL/GenBank/DDBJ databases">
        <authorList>
            <person name="McCartney M.A."/>
            <person name="Auch B."/>
            <person name="Kono T."/>
            <person name="Mallez S."/>
            <person name="Becker A."/>
            <person name="Gohl D.M."/>
            <person name="Silverstein K.A.T."/>
            <person name="Koren S."/>
            <person name="Bechman K.B."/>
            <person name="Herman A."/>
            <person name="Abrahante J.E."/>
            <person name="Garbe J."/>
        </authorList>
    </citation>
    <scope>NUCLEOTIDE SEQUENCE</scope>
    <source>
        <strain evidence="2">Duluth1</strain>
        <tissue evidence="2">Whole animal</tissue>
    </source>
</reference>